<evidence type="ECO:0000256" key="1">
    <source>
        <dbReference type="SAM" id="SignalP"/>
    </source>
</evidence>
<accession>A0A699URB4</accession>
<proteinExistence type="predicted"/>
<gene>
    <name evidence="2" type="ORF">Tci_897841</name>
</gene>
<reference evidence="2" key="1">
    <citation type="journal article" date="2019" name="Sci. Rep.">
        <title>Draft genome of Tanacetum cinerariifolium, the natural source of mosquito coil.</title>
        <authorList>
            <person name="Yamashiro T."/>
            <person name="Shiraishi A."/>
            <person name="Satake H."/>
            <person name="Nakayama K."/>
        </authorList>
    </citation>
    <scope>NUCLEOTIDE SEQUENCE</scope>
</reference>
<evidence type="ECO:0000313" key="2">
    <source>
        <dbReference type="EMBL" id="GFD25872.1"/>
    </source>
</evidence>
<comment type="caution">
    <text evidence="2">The sequence shown here is derived from an EMBL/GenBank/DDBJ whole genome shotgun (WGS) entry which is preliminary data.</text>
</comment>
<sequence length="46" mass="5425">LERMNFLVSVQCLLLLSLESKELEVLEQPEQFSDQLTVNHQYDHHA</sequence>
<organism evidence="2">
    <name type="scientific">Tanacetum cinerariifolium</name>
    <name type="common">Dalmatian daisy</name>
    <name type="synonym">Chrysanthemum cinerariifolium</name>
    <dbReference type="NCBI Taxonomy" id="118510"/>
    <lineage>
        <taxon>Eukaryota</taxon>
        <taxon>Viridiplantae</taxon>
        <taxon>Streptophyta</taxon>
        <taxon>Embryophyta</taxon>
        <taxon>Tracheophyta</taxon>
        <taxon>Spermatophyta</taxon>
        <taxon>Magnoliopsida</taxon>
        <taxon>eudicotyledons</taxon>
        <taxon>Gunneridae</taxon>
        <taxon>Pentapetalae</taxon>
        <taxon>asterids</taxon>
        <taxon>campanulids</taxon>
        <taxon>Asterales</taxon>
        <taxon>Asteraceae</taxon>
        <taxon>Asteroideae</taxon>
        <taxon>Anthemideae</taxon>
        <taxon>Anthemidinae</taxon>
        <taxon>Tanacetum</taxon>
    </lineage>
</organism>
<dbReference type="AlphaFoldDB" id="A0A699URB4"/>
<name>A0A699URB4_TANCI</name>
<feature type="signal peptide" evidence="1">
    <location>
        <begin position="1"/>
        <end position="20"/>
    </location>
</feature>
<feature type="chain" id="PRO_5025667134" evidence="1">
    <location>
        <begin position="21"/>
        <end position="46"/>
    </location>
</feature>
<dbReference type="EMBL" id="BKCJ011364016">
    <property type="protein sequence ID" value="GFD25872.1"/>
    <property type="molecule type" value="Genomic_DNA"/>
</dbReference>
<protein>
    <submittedName>
        <fullName evidence="2">Uncharacterized protein</fullName>
    </submittedName>
</protein>
<feature type="non-terminal residue" evidence="2">
    <location>
        <position position="1"/>
    </location>
</feature>
<keyword evidence="1" id="KW-0732">Signal</keyword>